<dbReference type="InterPro" id="IPR007345">
    <property type="entry name" value="Polysacch_pyruvyl_Trfase"/>
</dbReference>
<protein>
    <recommendedName>
        <fullName evidence="1">Polysaccharide pyruvyl transferase domain-containing protein</fullName>
    </recommendedName>
</protein>
<gene>
    <name evidence="2" type="ORF">WQE_38134</name>
</gene>
<accession>A0ABN0FAE8</accession>
<evidence type="ECO:0000313" key="2">
    <source>
        <dbReference type="EMBL" id="EIM95663.1"/>
    </source>
</evidence>
<keyword evidence="3" id="KW-1185">Reference proteome</keyword>
<proteinExistence type="predicted"/>
<dbReference type="EMBL" id="AKAU01000235">
    <property type="protein sequence ID" value="EIM95663.1"/>
    <property type="molecule type" value="Genomic_DNA"/>
</dbReference>
<sequence length="411" mass="45217">MVWHAALAKRWRNRSMSAHPLPVVLFGAFDRHNFGDMLFPHVVARMLAGRDIRIAGLVVRDLRAQGGHRVEALRQLHERAVDLLHVGGEILTCDAWDAALMLQSNHDAQWIIASQPHDRSEWAQRVLGTRELAPYVVSKDGWPCATRVLFNAVGGVTLDHRVDRMRDEVLAKLARADDISVRDIHTQALLAKSGIEARLAPDSAVMVAELFGNTIRAHASKQAVARIREAAPRGYLAVQFSADFGDDATLDQIAAQLDQAAHAHDLAIVFFRAGAAPWHDDLSCFERTAARMRAPSVHLFDSLNIWDICALLAHSRGYIGSSLHGRVVAIAHALPRINLLHDEDFARPCKQTAFAQTWEHADQPIAVRVNGIAEGVENALSVDPARLKQTATRLAALCRDAFQTTVSVLAG</sequence>
<evidence type="ECO:0000313" key="3">
    <source>
        <dbReference type="Proteomes" id="UP000004980"/>
    </source>
</evidence>
<reference evidence="2 3" key="1">
    <citation type="journal article" date="2012" name="J. Bacteriol.">
        <title>Draft Genome Sequence of the Soil Bacterium Burkholderia terrae Strain BS001, Which Interacts with Fungal Surface Structures.</title>
        <authorList>
            <person name="Nazir R."/>
            <person name="Hansen M.A."/>
            <person name="Sorensen S."/>
            <person name="van Elsas J.D."/>
        </authorList>
    </citation>
    <scope>NUCLEOTIDE SEQUENCE [LARGE SCALE GENOMIC DNA]</scope>
    <source>
        <strain evidence="2 3">BS001</strain>
    </source>
</reference>
<comment type="caution">
    <text evidence="2">The sequence shown here is derived from an EMBL/GenBank/DDBJ whole genome shotgun (WGS) entry which is preliminary data.</text>
</comment>
<organism evidence="2 3">
    <name type="scientific">Paraburkholderia hospita</name>
    <dbReference type="NCBI Taxonomy" id="169430"/>
    <lineage>
        <taxon>Bacteria</taxon>
        <taxon>Pseudomonadati</taxon>
        <taxon>Pseudomonadota</taxon>
        <taxon>Betaproteobacteria</taxon>
        <taxon>Burkholderiales</taxon>
        <taxon>Burkholderiaceae</taxon>
        <taxon>Paraburkholderia</taxon>
    </lineage>
</organism>
<dbReference type="Pfam" id="PF04230">
    <property type="entry name" value="PS_pyruv_trans"/>
    <property type="match status" value="1"/>
</dbReference>
<feature type="domain" description="Polysaccharide pyruvyl transferase" evidence="1">
    <location>
        <begin position="167"/>
        <end position="341"/>
    </location>
</feature>
<dbReference type="Proteomes" id="UP000004980">
    <property type="component" value="Unassembled WGS sequence"/>
</dbReference>
<name>A0ABN0FAE8_9BURK</name>
<evidence type="ECO:0000259" key="1">
    <source>
        <dbReference type="Pfam" id="PF04230"/>
    </source>
</evidence>